<dbReference type="CDD" id="cd07067">
    <property type="entry name" value="HP_PGM_like"/>
    <property type="match status" value="1"/>
</dbReference>
<dbReference type="InterPro" id="IPR013078">
    <property type="entry name" value="His_Pase_superF_clade-1"/>
</dbReference>
<evidence type="ECO:0000313" key="3">
    <source>
        <dbReference type="Proteomes" id="UP000787472"/>
    </source>
</evidence>
<sequence>MKKLHLIRHAKSSWQEPNLADIDRPLSQRGVRACEVMAPEIVKAGCELETVYCSPASRATSTAQHLSQAVAADTVLRVDRTLYTFDGQRLLAWCRGLDDRLENSVTEVTIIGHNPALTDFCNFISDSELDNIPTCGYVQLWLDCARWQDLSSGSATLKAFLYPKQFK</sequence>
<comment type="caution">
    <text evidence="2">The sequence shown here is derived from an EMBL/GenBank/DDBJ whole genome shotgun (WGS) entry which is preliminary data.</text>
</comment>
<reference evidence="2" key="1">
    <citation type="submission" date="2020-03" db="EMBL/GenBank/DDBJ databases">
        <authorList>
            <person name="Guo F."/>
        </authorList>
    </citation>
    <scope>NUCLEOTIDE SEQUENCE</scope>
    <source>
        <strain evidence="2">JCM 30134</strain>
    </source>
</reference>
<gene>
    <name evidence="2" type="ORF">G8770_21945</name>
</gene>
<organism evidence="2 3">
    <name type="scientific">Pseudomaricurvus hydrocarbonicus</name>
    <dbReference type="NCBI Taxonomy" id="1470433"/>
    <lineage>
        <taxon>Bacteria</taxon>
        <taxon>Pseudomonadati</taxon>
        <taxon>Pseudomonadota</taxon>
        <taxon>Gammaproteobacteria</taxon>
        <taxon>Cellvibrionales</taxon>
        <taxon>Cellvibrionaceae</taxon>
        <taxon>Pseudomaricurvus</taxon>
    </lineage>
</organism>
<dbReference type="Pfam" id="PF00300">
    <property type="entry name" value="His_Phos_1"/>
    <property type="match status" value="1"/>
</dbReference>
<dbReference type="Gene3D" id="3.40.50.1240">
    <property type="entry name" value="Phosphoglycerate mutase-like"/>
    <property type="match status" value="1"/>
</dbReference>
<dbReference type="SUPFAM" id="SSF53254">
    <property type="entry name" value="Phosphoglycerate mutase-like"/>
    <property type="match status" value="1"/>
</dbReference>
<evidence type="ECO:0000256" key="1">
    <source>
        <dbReference type="PIRSR" id="PIRSR613078-2"/>
    </source>
</evidence>
<accession>A0A9E5T2W2</accession>
<proteinExistence type="predicted"/>
<dbReference type="InterPro" id="IPR029033">
    <property type="entry name" value="His_PPase_superfam"/>
</dbReference>
<dbReference type="SMART" id="SM00855">
    <property type="entry name" value="PGAM"/>
    <property type="match status" value="1"/>
</dbReference>
<protein>
    <submittedName>
        <fullName evidence="2">Phosphoglycerate mutase</fullName>
    </submittedName>
</protein>
<name>A0A9E5T2W2_9GAMM</name>
<feature type="binding site" evidence="1">
    <location>
        <position position="58"/>
    </location>
    <ligand>
        <name>substrate</name>
    </ligand>
</feature>
<dbReference type="RefSeq" id="WP_167192008.1">
    <property type="nucleotide sequence ID" value="NZ_JAAONZ010000026.1"/>
</dbReference>
<evidence type="ECO:0000313" key="2">
    <source>
        <dbReference type="EMBL" id="NHO68221.1"/>
    </source>
</evidence>
<dbReference type="EMBL" id="JAAONZ010000026">
    <property type="protein sequence ID" value="NHO68221.1"/>
    <property type="molecule type" value="Genomic_DNA"/>
</dbReference>
<dbReference type="PANTHER" id="PTHR47623:SF1">
    <property type="entry name" value="OS09G0287300 PROTEIN"/>
    <property type="match status" value="1"/>
</dbReference>
<keyword evidence="3" id="KW-1185">Reference proteome</keyword>
<dbReference type="Proteomes" id="UP000787472">
    <property type="component" value="Unassembled WGS sequence"/>
</dbReference>
<dbReference type="AlphaFoldDB" id="A0A9E5T2W2"/>
<dbReference type="PANTHER" id="PTHR47623">
    <property type="entry name" value="OS09G0287300 PROTEIN"/>
    <property type="match status" value="1"/>
</dbReference>